<accession>A0A8H5BUL3</accession>
<reference evidence="2 3" key="1">
    <citation type="journal article" date="2020" name="ISME J.">
        <title>Uncovering the hidden diversity of litter-decomposition mechanisms in mushroom-forming fungi.</title>
        <authorList>
            <person name="Floudas D."/>
            <person name="Bentzer J."/>
            <person name="Ahren D."/>
            <person name="Johansson T."/>
            <person name="Persson P."/>
            <person name="Tunlid A."/>
        </authorList>
    </citation>
    <scope>NUCLEOTIDE SEQUENCE [LARGE SCALE GENOMIC DNA]</scope>
    <source>
        <strain evidence="2 3">CBS 175.51</strain>
    </source>
</reference>
<keyword evidence="1" id="KW-0472">Membrane</keyword>
<dbReference type="AlphaFoldDB" id="A0A8H5BUL3"/>
<evidence type="ECO:0000256" key="1">
    <source>
        <dbReference type="SAM" id="Phobius"/>
    </source>
</evidence>
<evidence type="ECO:0000313" key="3">
    <source>
        <dbReference type="Proteomes" id="UP000541558"/>
    </source>
</evidence>
<protein>
    <submittedName>
        <fullName evidence="2">Uncharacterized protein</fullName>
    </submittedName>
</protein>
<dbReference type="Gene3D" id="2.60.120.260">
    <property type="entry name" value="Galactose-binding domain-like"/>
    <property type="match status" value="1"/>
</dbReference>
<keyword evidence="1" id="KW-0812">Transmembrane</keyword>
<keyword evidence="1" id="KW-1133">Transmembrane helix</keyword>
<name>A0A8H5BUL3_9AGAR</name>
<proteinExistence type="predicted"/>
<sequence length="223" mass="24013">MPTVINADDTDSHLAYTPGWEVLSSPREYNGGTHCTSTNGSSVTLNFRGKYVLVSATIPASNTTTDYSRIDFDIDGGVQAGTLSQRAYNTPIYNHAIYESSGLPATDHTLTLTFVDRPDTIKFCLDKIEISADPGEQAELLDPPTQGTSESEFEAREFHDIASPVMTLEANQPTLATIHAAPRIETAAFAGGAACGFAAGALVMFFVCMIINRKRQNTGELKI</sequence>
<dbReference type="OrthoDB" id="3265734at2759"/>
<keyword evidence="3" id="KW-1185">Reference proteome</keyword>
<dbReference type="Proteomes" id="UP000541558">
    <property type="component" value="Unassembled WGS sequence"/>
</dbReference>
<organism evidence="2 3">
    <name type="scientific">Ephemerocybe angulata</name>
    <dbReference type="NCBI Taxonomy" id="980116"/>
    <lineage>
        <taxon>Eukaryota</taxon>
        <taxon>Fungi</taxon>
        <taxon>Dikarya</taxon>
        <taxon>Basidiomycota</taxon>
        <taxon>Agaricomycotina</taxon>
        <taxon>Agaricomycetes</taxon>
        <taxon>Agaricomycetidae</taxon>
        <taxon>Agaricales</taxon>
        <taxon>Agaricineae</taxon>
        <taxon>Psathyrellaceae</taxon>
        <taxon>Ephemerocybe</taxon>
    </lineage>
</organism>
<gene>
    <name evidence="2" type="ORF">D9611_013439</name>
</gene>
<evidence type="ECO:0000313" key="2">
    <source>
        <dbReference type="EMBL" id="KAF5329867.1"/>
    </source>
</evidence>
<dbReference type="EMBL" id="JAACJK010000120">
    <property type="protein sequence ID" value="KAF5329867.1"/>
    <property type="molecule type" value="Genomic_DNA"/>
</dbReference>
<comment type="caution">
    <text evidence="2">The sequence shown here is derived from an EMBL/GenBank/DDBJ whole genome shotgun (WGS) entry which is preliminary data.</text>
</comment>
<feature type="transmembrane region" description="Helical" evidence="1">
    <location>
        <begin position="187"/>
        <end position="212"/>
    </location>
</feature>